<keyword evidence="2" id="KW-1185">Reference proteome</keyword>
<dbReference type="InterPro" id="IPR046960">
    <property type="entry name" value="PPR_At4g14850-like_plant"/>
</dbReference>
<dbReference type="AlphaFoldDB" id="A0A7J7LVJ6"/>
<dbReference type="PANTHER" id="PTHR47926:SF361">
    <property type="entry name" value="PENTACOTRIPEPTIDE-REPEAT REGION OF PRORP DOMAIN-CONTAINING PROTEIN"/>
    <property type="match status" value="1"/>
</dbReference>
<dbReference type="InterPro" id="IPR011990">
    <property type="entry name" value="TPR-like_helical_dom_sf"/>
</dbReference>
<dbReference type="EMBL" id="JACGCM010001965">
    <property type="protein sequence ID" value="KAF6146572.1"/>
    <property type="molecule type" value="Genomic_DNA"/>
</dbReference>
<sequence>MGFSHYVFSVVAKACGKLGDILLGEEVHCLILKASFEFCVITASAVLDMYSKHVMIQYSCKIFDVIEERNVVSWTTIITGYVHTNGVEALKLFRSQICVGVTPDLHSFLSILVACANIPALEFGKEVVMTYRTPAKSTRAF</sequence>
<dbReference type="GO" id="GO:0009451">
    <property type="term" value="P:RNA modification"/>
    <property type="evidence" value="ECO:0007669"/>
    <property type="project" value="InterPro"/>
</dbReference>
<accession>A0A7J7LVJ6</accession>
<name>A0A7J7LVJ6_9MAGN</name>
<evidence type="ECO:0000313" key="2">
    <source>
        <dbReference type="Proteomes" id="UP000541444"/>
    </source>
</evidence>
<gene>
    <name evidence="1" type="ORF">GIB67_008858</name>
</gene>
<dbReference type="Gene3D" id="1.25.40.10">
    <property type="entry name" value="Tetratricopeptide repeat domain"/>
    <property type="match status" value="1"/>
</dbReference>
<proteinExistence type="predicted"/>
<protein>
    <recommendedName>
        <fullName evidence="3">Pentatricopeptide repeat-containing protein</fullName>
    </recommendedName>
</protein>
<dbReference type="GO" id="GO:0003723">
    <property type="term" value="F:RNA binding"/>
    <property type="evidence" value="ECO:0007669"/>
    <property type="project" value="InterPro"/>
</dbReference>
<dbReference type="OrthoDB" id="185373at2759"/>
<reference evidence="1 2" key="1">
    <citation type="journal article" date="2020" name="IScience">
        <title>Genome Sequencing of the Endangered Kingdonia uniflora (Circaeasteraceae, Ranunculales) Reveals Potential Mechanisms of Evolutionary Specialization.</title>
        <authorList>
            <person name="Sun Y."/>
            <person name="Deng T."/>
            <person name="Zhang A."/>
            <person name="Moore M.J."/>
            <person name="Landis J.B."/>
            <person name="Lin N."/>
            <person name="Zhang H."/>
            <person name="Zhang X."/>
            <person name="Huang J."/>
            <person name="Zhang X."/>
            <person name="Sun H."/>
            <person name="Wang H."/>
        </authorList>
    </citation>
    <scope>NUCLEOTIDE SEQUENCE [LARGE SCALE GENOMIC DNA]</scope>
    <source>
        <strain evidence="1">TB1705</strain>
        <tissue evidence="1">Leaf</tissue>
    </source>
</reference>
<comment type="caution">
    <text evidence="1">The sequence shown here is derived from an EMBL/GenBank/DDBJ whole genome shotgun (WGS) entry which is preliminary data.</text>
</comment>
<dbReference type="PANTHER" id="PTHR47926">
    <property type="entry name" value="PENTATRICOPEPTIDE REPEAT-CONTAINING PROTEIN"/>
    <property type="match status" value="1"/>
</dbReference>
<evidence type="ECO:0008006" key="3">
    <source>
        <dbReference type="Google" id="ProtNLM"/>
    </source>
</evidence>
<organism evidence="1 2">
    <name type="scientific">Kingdonia uniflora</name>
    <dbReference type="NCBI Taxonomy" id="39325"/>
    <lineage>
        <taxon>Eukaryota</taxon>
        <taxon>Viridiplantae</taxon>
        <taxon>Streptophyta</taxon>
        <taxon>Embryophyta</taxon>
        <taxon>Tracheophyta</taxon>
        <taxon>Spermatophyta</taxon>
        <taxon>Magnoliopsida</taxon>
        <taxon>Ranunculales</taxon>
        <taxon>Circaeasteraceae</taxon>
        <taxon>Kingdonia</taxon>
    </lineage>
</organism>
<evidence type="ECO:0000313" key="1">
    <source>
        <dbReference type="EMBL" id="KAF6146572.1"/>
    </source>
</evidence>
<dbReference type="Proteomes" id="UP000541444">
    <property type="component" value="Unassembled WGS sequence"/>
</dbReference>